<dbReference type="Proteomes" id="UP000708208">
    <property type="component" value="Unassembled WGS sequence"/>
</dbReference>
<reference evidence="6" key="1">
    <citation type="submission" date="2021-06" db="EMBL/GenBank/DDBJ databases">
        <authorList>
            <person name="Hodson N. C."/>
            <person name="Mongue J. A."/>
            <person name="Jaron S. K."/>
        </authorList>
    </citation>
    <scope>NUCLEOTIDE SEQUENCE</scope>
</reference>
<evidence type="ECO:0000256" key="3">
    <source>
        <dbReference type="ARBA" id="ARBA00022806"/>
    </source>
</evidence>
<dbReference type="GO" id="GO:0003676">
    <property type="term" value="F:nucleic acid binding"/>
    <property type="evidence" value="ECO:0007669"/>
    <property type="project" value="InterPro"/>
</dbReference>
<dbReference type="Pfam" id="PF00270">
    <property type="entry name" value="DEAD"/>
    <property type="match status" value="1"/>
</dbReference>
<evidence type="ECO:0000259" key="5">
    <source>
        <dbReference type="PROSITE" id="PS51192"/>
    </source>
</evidence>
<keyword evidence="3" id="KW-0347">Helicase</keyword>
<dbReference type="GO" id="GO:0005524">
    <property type="term" value="F:ATP binding"/>
    <property type="evidence" value="ECO:0007669"/>
    <property type="project" value="UniProtKB-KW"/>
</dbReference>
<dbReference type="PANTHER" id="PTHR47959:SF1">
    <property type="entry name" value="ATP-DEPENDENT RNA HELICASE DBPA"/>
    <property type="match status" value="1"/>
</dbReference>
<keyword evidence="4" id="KW-0067">ATP-binding</keyword>
<name>A0A8J2PTX1_9HEXA</name>
<dbReference type="InterPro" id="IPR011545">
    <property type="entry name" value="DEAD/DEAH_box_helicase_dom"/>
</dbReference>
<dbReference type="PROSITE" id="PS00039">
    <property type="entry name" value="DEAD_ATP_HELICASE"/>
    <property type="match status" value="1"/>
</dbReference>
<dbReference type="GO" id="GO:0005829">
    <property type="term" value="C:cytosol"/>
    <property type="evidence" value="ECO:0007669"/>
    <property type="project" value="TreeGrafter"/>
</dbReference>
<dbReference type="OrthoDB" id="196131at2759"/>
<dbReference type="PANTHER" id="PTHR47959">
    <property type="entry name" value="ATP-DEPENDENT RNA HELICASE RHLE-RELATED"/>
    <property type="match status" value="1"/>
</dbReference>
<evidence type="ECO:0000256" key="4">
    <source>
        <dbReference type="ARBA" id="ARBA00022840"/>
    </source>
</evidence>
<proteinExistence type="predicted"/>
<evidence type="ECO:0000256" key="2">
    <source>
        <dbReference type="ARBA" id="ARBA00022801"/>
    </source>
</evidence>
<feature type="non-terminal residue" evidence="6">
    <location>
        <position position="1"/>
    </location>
</feature>
<comment type="caution">
    <text evidence="6">The sequence shown here is derived from an EMBL/GenBank/DDBJ whole genome shotgun (WGS) entry which is preliminary data.</text>
</comment>
<evidence type="ECO:0000313" key="7">
    <source>
        <dbReference type="Proteomes" id="UP000708208"/>
    </source>
</evidence>
<sequence>MNLQAAYLLPIISKLKRQANSPGLSRGPQCLILSPTRELAVQIQTEANLYSNGTGLKTCCICGGRAIFHQKLLLQRGCNVVVATPGRLLQFLDEGVLNMASVKYFVLDEADRML</sequence>
<dbReference type="InterPro" id="IPR000629">
    <property type="entry name" value="RNA-helicase_DEAD-box_CS"/>
</dbReference>
<dbReference type="EMBL" id="CAJVCH010544809">
    <property type="protein sequence ID" value="CAG7827771.1"/>
    <property type="molecule type" value="Genomic_DNA"/>
</dbReference>
<keyword evidence="1" id="KW-0547">Nucleotide-binding</keyword>
<dbReference type="GO" id="GO:0003724">
    <property type="term" value="F:RNA helicase activity"/>
    <property type="evidence" value="ECO:0007669"/>
    <property type="project" value="TreeGrafter"/>
</dbReference>
<organism evidence="6 7">
    <name type="scientific">Allacma fusca</name>
    <dbReference type="NCBI Taxonomy" id="39272"/>
    <lineage>
        <taxon>Eukaryota</taxon>
        <taxon>Metazoa</taxon>
        <taxon>Ecdysozoa</taxon>
        <taxon>Arthropoda</taxon>
        <taxon>Hexapoda</taxon>
        <taxon>Collembola</taxon>
        <taxon>Symphypleona</taxon>
        <taxon>Sminthuridae</taxon>
        <taxon>Allacma</taxon>
    </lineage>
</organism>
<keyword evidence="7" id="KW-1185">Reference proteome</keyword>
<gene>
    <name evidence="6" type="ORF">AFUS01_LOCUS37737</name>
</gene>
<dbReference type="AlphaFoldDB" id="A0A8J2PTX1"/>
<dbReference type="InterPro" id="IPR014001">
    <property type="entry name" value="Helicase_ATP-bd"/>
</dbReference>
<keyword evidence="2" id="KW-0378">Hydrolase</keyword>
<dbReference type="PROSITE" id="PS51192">
    <property type="entry name" value="HELICASE_ATP_BIND_1"/>
    <property type="match status" value="1"/>
</dbReference>
<accession>A0A8J2PTX1</accession>
<dbReference type="InterPro" id="IPR050079">
    <property type="entry name" value="DEAD_box_RNA_helicase"/>
</dbReference>
<evidence type="ECO:0000256" key="1">
    <source>
        <dbReference type="ARBA" id="ARBA00022741"/>
    </source>
</evidence>
<protein>
    <recommendedName>
        <fullName evidence="5">Helicase ATP-binding domain-containing protein</fullName>
    </recommendedName>
</protein>
<evidence type="ECO:0000313" key="6">
    <source>
        <dbReference type="EMBL" id="CAG7827771.1"/>
    </source>
</evidence>
<dbReference type="GO" id="GO:0016787">
    <property type="term" value="F:hydrolase activity"/>
    <property type="evidence" value="ECO:0007669"/>
    <property type="project" value="UniProtKB-KW"/>
</dbReference>
<feature type="domain" description="Helicase ATP-binding" evidence="5">
    <location>
        <begin position="1"/>
        <end position="114"/>
    </location>
</feature>